<evidence type="ECO:0000313" key="3">
    <source>
        <dbReference type="Proteomes" id="UP000030653"/>
    </source>
</evidence>
<dbReference type="GeneID" id="63683463"/>
<reference evidence="2 3" key="1">
    <citation type="journal article" date="2012" name="Science">
        <title>The Paleozoic origin of enzymatic lignin decomposition reconstructed from 31 fungal genomes.</title>
        <authorList>
            <person name="Floudas D."/>
            <person name="Binder M."/>
            <person name="Riley R."/>
            <person name="Barry K."/>
            <person name="Blanchette R.A."/>
            <person name="Henrissat B."/>
            <person name="Martinez A.T."/>
            <person name="Otillar R."/>
            <person name="Spatafora J.W."/>
            <person name="Yadav J.S."/>
            <person name="Aerts A."/>
            <person name="Benoit I."/>
            <person name="Boyd A."/>
            <person name="Carlson A."/>
            <person name="Copeland A."/>
            <person name="Coutinho P.M."/>
            <person name="de Vries R.P."/>
            <person name="Ferreira P."/>
            <person name="Findley K."/>
            <person name="Foster B."/>
            <person name="Gaskell J."/>
            <person name="Glotzer D."/>
            <person name="Gorecki P."/>
            <person name="Heitman J."/>
            <person name="Hesse C."/>
            <person name="Hori C."/>
            <person name="Igarashi K."/>
            <person name="Jurgens J.A."/>
            <person name="Kallen N."/>
            <person name="Kersten P."/>
            <person name="Kohler A."/>
            <person name="Kuees U."/>
            <person name="Kumar T.K.A."/>
            <person name="Kuo A."/>
            <person name="LaButti K."/>
            <person name="Larrondo L.F."/>
            <person name="Lindquist E."/>
            <person name="Ling A."/>
            <person name="Lombard V."/>
            <person name="Lucas S."/>
            <person name="Lundell T."/>
            <person name="Martin R."/>
            <person name="McLaughlin D.J."/>
            <person name="Morgenstern I."/>
            <person name="Morin E."/>
            <person name="Murat C."/>
            <person name="Nagy L.G."/>
            <person name="Nolan M."/>
            <person name="Ohm R.A."/>
            <person name="Patyshakuliyeva A."/>
            <person name="Rokas A."/>
            <person name="Ruiz-Duenas F.J."/>
            <person name="Sabat G."/>
            <person name="Salamov A."/>
            <person name="Samejima M."/>
            <person name="Schmutz J."/>
            <person name="Slot J.C."/>
            <person name="St John F."/>
            <person name="Stenlid J."/>
            <person name="Sun H."/>
            <person name="Sun S."/>
            <person name="Syed K."/>
            <person name="Tsang A."/>
            <person name="Wiebenga A."/>
            <person name="Young D."/>
            <person name="Pisabarro A."/>
            <person name="Eastwood D.C."/>
            <person name="Martin F."/>
            <person name="Cullen D."/>
            <person name="Grigoriev I.V."/>
            <person name="Hibbett D.S."/>
        </authorList>
    </citation>
    <scope>NUCLEOTIDE SEQUENCE [LARGE SCALE GENOMIC DNA]</scope>
    <source>
        <strain evidence="2 3">DJM-731 SS1</strain>
    </source>
</reference>
<name>M5G8G2_DACPD</name>
<accession>M5G8G2</accession>
<proteinExistence type="predicted"/>
<gene>
    <name evidence="2" type="ORF">DACRYDRAFT_107079</name>
</gene>
<organism evidence="2 3">
    <name type="scientific">Dacryopinax primogenitus (strain DJM 731)</name>
    <name type="common">Brown rot fungus</name>
    <dbReference type="NCBI Taxonomy" id="1858805"/>
    <lineage>
        <taxon>Eukaryota</taxon>
        <taxon>Fungi</taxon>
        <taxon>Dikarya</taxon>
        <taxon>Basidiomycota</taxon>
        <taxon>Agaricomycotina</taxon>
        <taxon>Dacrymycetes</taxon>
        <taxon>Dacrymycetales</taxon>
        <taxon>Dacrymycetaceae</taxon>
        <taxon>Dacryopinax</taxon>
    </lineage>
</organism>
<keyword evidence="3" id="KW-1185">Reference proteome</keyword>
<sequence length="127" mass="12973">MVSDPDEVFIPPADNEEMTEALPSIPPPTTLPMAEPVPVVLPIPAAVVQMVASAPAPPSSVSDTLCPLVIHATNTPSSAPIQGEGSGTPATILAAPGPPAPLPWDRAHNDNTASGSYQHHAHQDVQG</sequence>
<dbReference type="AlphaFoldDB" id="M5G8G2"/>
<evidence type="ECO:0000256" key="1">
    <source>
        <dbReference type="SAM" id="MobiDB-lite"/>
    </source>
</evidence>
<dbReference type="Proteomes" id="UP000030653">
    <property type="component" value="Unassembled WGS sequence"/>
</dbReference>
<feature type="region of interest" description="Disordered" evidence="1">
    <location>
        <begin position="74"/>
        <end position="127"/>
    </location>
</feature>
<protein>
    <submittedName>
        <fullName evidence="2">Uncharacterized protein</fullName>
    </submittedName>
</protein>
<dbReference type="EMBL" id="JH795862">
    <property type="protein sequence ID" value="EJU02142.1"/>
    <property type="molecule type" value="Genomic_DNA"/>
</dbReference>
<evidence type="ECO:0000313" key="2">
    <source>
        <dbReference type="EMBL" id="EJU02142.1"/>
    </source>
</evidence>
<dbReference type="HOGENOM" id="CLU_1970500_0_0_1"/>
<dbReference type="RefSeq" id="XP_040629039.1">
    <property type="nucleotide sequence ID" value="XM_040768401.1"/>
</dbReference>